<evidence type="ECO:0000313" key="3">
    <source>
        <dbReference type="Proteomes" id="UP000006765"/>
    </source>
</evidence>
<keyword evidence="1" id="KW-0812">Transmembrane</keyword>
<dbReference type="RefSeq" id="WP_007427690.1">
    <property type="nucleotide sequence ID" value="NZ_AMGO01000062.1"/>
</dbReference>
<dbReference type="EMBL" id="AMGO01000062">
    <property type="protein sequence ID" value="EKE43346.1"/>
    <property type="molecule type" value="Genomic_DNA"/>
</dbReference>
<keyword evidence="3" id="KW-1185">Reference proteome</keyword>
<protein>
    <recommendedName>
        <fullName evidence="4">Lipopolysaccharide export system protein LptC</fullName>
    </recommendedName>
</protein>
<keyword evidence="1" id="KW-0472">Membrane</keyword>
<dbReference type="OrthoDB" id="7871110at2"/>
<gene>
    <name evidence="2" type="ORF">OCGS_2538</name>
</gene>
<reference evidence="2 3" key="1">
    <citation type="journal article" date="2012" name="J. Bacteriol.">
        <title>Draft Genome Sequence of Oceaniovalibus guishaninsula JLT2003T.</title>
        <authorList>
            <person name="Tang K."/>
            <person name="Liu K."/>
            <person name="Jiao N."/>
        </authorList>
    </citation>
    <scope>NUCLEOTIDE SEQUENCE [LARGE SCALE GENOMIC DNA]</scope>
    <source>
        <strain evidence="2 3">JLT2003</strain>
    </source>
</reference>
<evidence type="ECO:0008006" key="4">
    <source>
        <dbReference type="Google" id="ProtNLM"/>
    </source>
</evidence>
<dbReference type="Pfam" id="PF06835">
    <property type="entry name" value="LptC"/>
    <property type="match status" value="1"/>
</dbReference>
<sequence>MAARDNRHSRIVAWLKIVLPLIALGILSTLFLLSDRRGREVDLPYSEVQLDRILRERRVQNPDYASLTRDGSAITVTASEAVPDPADPDRTDVSDLTATLDLAGGGRVDLSARRGTLDTGRSELLLEGDIRIVTTSGYDLRTEALRAALDLTRVVADTAVTGQAPAGTLAAGSMELRKDGDRNLLRFADGVKLVYRPDTLSAGPDGE</sequence>
<organism evidence="2 3">
    <name type="scientific">Oceaniovalibus guishaninsula JLT2003</name>
    <dbReference type="NCBI Taxonomy" id="1231392"/>
    <lineage>
        <taxon>Bacteria</taxon>
        <taxon>Pseudomonadati</taxon>
        <taxon>Pseudomonadota</taxon>
        <taxon>Alphaproteobacteria</taxon>
        <taxon>Rhodobacterales</taxon>
        <taxon>Roseobacteraceae</taxon>
        <taxon>Oceaniovalibus</taxon>
    </lineage>
</organism>
<name>K2GKP0_9RHOB</name>
<feature type="transmembrane region" description="Helical" evidence="1">
    <location>
        <begin position="12"/>
        <end position="33"/>
    </location>
</feature>
<accession>K2GKP0</accession>
<dbReference type="AlphaFoldDB" id="K2GKP0"/>
<dbReference type="Proteomes" id="UP000006765">
    <property type="component" value="Unassembled WGS sequence"/>
</dbReference>
<keyword evidence="1" id="KW-1133">Transmembrane helix</keyword>
<evidence type="ECO:0000313" key="2">
    <source>
        <dbReference type="EMBL" id="EKE43346.1"/>
    </source>
</evidence>
<dbReference type="eggNOG" id="COG5375">
    <property type="taxonomic scope" value="Bacteria"/>
</dbReference>
<evidence type="ECO:0000256" key="1">
    <source>
        <dbReference type="SAM" id="Phobius"/>
    </source>
</evidence>
<dbReference type="InterPro" id="IPR010664">
    <property type="entry name" value="LipoPS_assembly_LptC-rel"/>
</dbReference>
<comment type="caution">
    <text evidence="2">The sequence shown here is derived from an EMBL/GenBank/DDBJ whole genome shotgun (WGS) entry which is preliminary data.</text>
</comment>
<proteinExistence type="predicted"/>
<dbReference type="STRING" id="1231392.OCGS_2538"/>